<keyword evidence="3" id="KW-1185">Reference proteome</keyword>
<evidence type="ECO:0000313" key="2">
    <source>
        <dbReference type="EMBL" id="KAH7975479.1"/>
    </source>
</evidence>
<feature type="region of interest" description="Disordered" evidence="1">
    <location>
        <begin position="1"/>
        <end position="30"/>
    </location>
</feature>
<dbReference type="Proteomes" id="UP000821837">
    <property type="component" value="Chromosome 10"/>
</dbReference>
<evidence type="ECO:0000256" key="1">
    <source>
        <dbReference type="SAM" id="MobiDB-lite"/>
    </source>
</evidence>
<evidence type="ECO:0000313" key="3">
    <source>
        <dbReference type="Proteomes" id="UP000821837"/>
    </source>
</evidence>
<organism evidence="2 3">
    <name type="scientific">Rhipicephalus sanguineus</name>
    <name type="common">Brown dog tick</name>
    <name type="synonym">Ixodes sanguineus</name>
    <dbReference type="NCBI Taxonomy" id="34632"/>
    <lineage>
        <taxon>Eukaryota</taxon>
        <taxon>Metazoa</taxon>
        <taxon>Ecdysozoa</taxon>
        <taxon>Arthropoda</taxon>
        <taxon>Chelicerata</taxon>
        <taxon>Arachnida</taxon>
        <taxon>Acari</taxon>
        <taxon>Parasitiformes</taxon>
        <taxon>Ixodida</taxon>
        <taxon>Ixodoidea</taxon>
        <taxon>Ixodidae</taxon>
        <taxon>Rhipicephalinae</taxon>
        <taxon>Rhipicephalus</taxon>
        <taxon>Rhipicephalus</taxon>
    </lineage>
</organism>
<name>A0A9D4QCW8_RHISA</name>
<accession>A0A9D4QCW8</accession>
<proteinExistence type="predicted"/>
<comment type="caution">
    <text evidence="2">The sequence shown here is derived from an EMBL/GenBank/DDBJ whole genome shotgun (WGS) entry which is preliminary data.</text>
</comment>
<protein>
    <submittedName>
        <fullName evidence="2">Uncharacterized protein</fullName>
    </submittedName>
</protein>
<dbReference type="AlphaFoldDB" id="A0A9D4QCW8"/>
<feature type="compositionally biased region" description="Basic and acidic residues" evidence="1">
    <location>
        <begin position="17"/>
        <end position="27"/>
    </location>
</feature>
<dbReference type="EMBL" id="JABSTV010001246">
    <property type="protein sequence ID" value="KAH7975479.1"/>
    <property type="molecule type" value="Genomic_DNA"/>
</dbReference>
<sequence length="72" mass="7511">MRSPKAPASPKVSKLPVLEKHSKEPPKPPKGQISCTLLMACVGVSIGLTGCPGGAAKTVLKSAPYDKFFGFE</sequence>
<gene>
    <name evidence="2" type="ORF">HPB52_001889</name>
</gene>
<reference evidence="2" key="2">
    <citation type="submission" date="2021-09" db="EMBL/GenBank/DDBJ databases">
        <authorList>
            <person name="Jia N."/>
            <person name="Wang J."/>
            <person name="Shi W."/>
            <person name="Du L."/>
            <person name="Sun Y."/>
            <person name="Zhan W."/>
            <person name="Jiang J."/>
            <person name="Wang Q."/>
            <person name="Zhang B."/>
            <person name="Ji P."/>
            <person name="Sakyi L.B."/>
            <person name="Cui X."/>
            <person name="Yuan T."/>
            <person name="Jiang B."/>
            <person name="Yang W."/>
            <person name="Lam T.T.-Y."/>
            <person name="Chang Q."/>
            <person name="Ding S."/>
            <person name="Wang X."/>
            <person name="Zhu J."/>
            <person name="Ruan X."/>
            <person name="Zhao L."/>
            <person name="Wei J."/>
            <person name="Que T."/>
            <person name="Du C."/>
            <person name="Cheng J."/>
            <person name="Dai P."/>
            <person name="Han X."/>
            <person name="Huang E."/>
            <person name="Gao Y."/>
            <person name="Liu J."/>
            <person name="Shao H."/>
            <person name="Ye R."/>
            <person name="Li L."/>
            <person name="Wei W."/>
            <person name="Wang X."/>
            <person name="Wang C."/>
            <person name="Huo Q."/>
            <person name="Li W."/>
            <person name="Guo W."/>
            <person name="Chen H."/>
            <person name="Chen S."/>
            <person name="Zhou L."/>
            <person name="Zhou L."/>
            <person name="Ni X."/>
            <person name="Tian J."/>
            <person name="Zhou Y."/>
            <person name="Sheng Y."/>
            <person name="Liu T."/>
            <person name="Pan Y."/>
            <person name="Xia L."/>
            <person name="Li J."/>
            <person name="Zhao F."/>
            <person name="Cao W."/>
        </authorList>
    </citation>
    <scope>NUCLEOTIDE SEQUENCE</scope>
    <source>
        <strain evidence="2">Rsan-2018</strain>
        <tissue evidence="2">Larvae</tissue>
    </source>
</reference>
<reference evidence="2" key="1">
    <citation type="journal article" date="2020" name="Cell">
        <title>Large-Scale Comparative Analyses of Tick Genomes Elucidate Their Genetic Diversity and Vector Capacities.</title>
        <authorList>
            <consortium name="Tick Genome and Microbiome Consortium (TIGMIC)"/>
            <person name="Jia N."/>
            <person name="Wang J."/>
            <person name="Shi W."/>
            <person name="Du L."/>
            <person name="Sun Y."/>
            <person name="Zhan W."/>
            <person name="Jiang J.F."/>
            <person name="Wang Q."/>
            <person name="Zhang B."/>
            <person name="Ji P."/>
            <person name="Bell-Sakyi L."/>
            <person name="Cui X.M."/>
            <person name="Yuan T.T."/>
            <person name="Jiang B.G."/>
            <person name="Yang W.F."/>
            <person name="Lam T.T."/>
            <person name="Chang Q.C."/>
            <person name="Ding S.J."/>
            <person name="Wang X.J."/>
            <person name="Zhu J.G."/>
            <person name="Ruan X.D."/>
            <person name="Zhao L."/>
            <person name="Wei J.T."/>
            <person name="Ye R.Z."/>
            <person name="Que T.C."/>
            <person name="Du C.H."/>
            <person name="Zhou Y.H."/>
            <person name="Cheng J.X."/>
            <person name="Dai P.F."/>
            <person name="Guo W.B."/>
            <person name="Han X.H."/>
            <person name="Huang E.J."/>
            <person name="Li L.F."/>
            <person name="Wei W."/>
            <person name="Gao Y.C."/>
            <person name="Liu J.Z."/>
            <person name="Shao H.Z."/>
            <person name="Wang X."/>
            <person name="Wang C.C."/>
            <person name="Yang T.C."/>
            <person name="Huo Q.B."/>
            <person name="Li W."/>
            <person name="Chen H.Y."/>
            <person name="Chen S.E."/>
            <person name="Zhou L.G."/>
            <person name="Ni X.B."/>
            <person name="Tian J.H."/>
            <person name="Sheng Y."/>
            <person name="Liu T."/>
            <person name="Pan Y.S."/>
            <person name="Xia L.Y."/>
            <person name="Li J."/>
            <person name="Zhao F."/>
            <person name="Cao W.C."/>
        </authorList>
    </citation>
    <scope>NUCLEOTIDE SEQUENCE</scope>
    <source>
        <strain evidence="2">Rsan-2018</strain>
    </source>
</reference>